<dbReference type="PROSITE" id="PS50844">
    <property type="entry name" value="AFP_LIKE"/>
    <property type="match status" value="1"/>
</dbReference>
<organism evidence="2 3">
    <name type="scientific">Cryomorpha ignava</name>
    <dbReference type="NCBI Taxonomy" id="101383"/>
    <lineage>
        <taxon>Bacteria</taxon>
        <taxon>Pseudomonadati</taxon>
        <taxon>Bacteroidota</taxon>
        <taxon>Flavobacteriia</taxon>
        <taxon>Flavobacteriales</taxon>
        <taxon>Cryomorphaceae</taxon>
        <taxon>Cryomorpha</taxon>
    </lineage>
</organism>
<dbReference type="InterPro" id="IPR051690">
    <property type="entry name" value="PseI-like"/>
</dbReference>
<dbReference type="Proteomes" id="UP000486602">
    <property type="component" value="Unassembled WGS sequence"/>
</dbReference>
<dbReference type="CDD" id="cd11615">
    <property type="entry name" value="SAF_NeuB_like"/>
    <property type="match status" value="1"/>
</dbReference>
<feature type="domain" description="AFP-like" evidence="1">
    <location>
        <begin position="283"/>
        <end position="341"/>
    </location>
</feature>
<evidence type="ECO:0000313" key="2">
    <source>
        <dbReference type="EMBL" id="NEN23431.1"/>
    </source>
</evidence>
<dbReference type="InterPro" id="IPR013785">
    <property type="entry name" value="Aldolase_TIM"/>
</dbReference>
<evidence type="ECO:0000259" key="1">
    <source>
        <dbReference type="PROSITE" id="PS50844"/>
    </source>
</evidence>
<dbReference type="NCBIfam" id="TIGR03569">
    <property type="entry name" value="NeuB_NnaB"/>
    <property type="match status" value="1"/>
</dbReference>
<sequence>MEKGKCVQIIAEAGVNHNGDIAQAIKLIEKAKEVGADIIKFQTFKANQVATQSSPKAKYQLGVTDPKESQLNMLKALELDYGHYKEILLKCKELEIGFMSTPYGFDDADFLNELGVEAFKIASGQLTELPFLRYIARMGKPMILSTGMANMAEVFEAVEAIRDEGNEKMTVLQCTTNYPSRVEDANVLAMCSIRDACKVEVGYSDHVETNYATYAAVALGASVIEKHFTLDRNAKGPDHSSSLDTDGFRTLVKGIREIEAALGNGLKVPSEAEKENTFGMKRSLVAAADIAKGTVIEGSMLGFKRPENGLAVNMYNSVIGKKAAKAISADEPLQMHSIVWEA</sequence>
<name>A0A7K3WQX0_9FLAO</name>
<dbReference type="Gene3D" id="3.20.20.70">
    <property type="entry name" value="Aldolase class I"/>
    <property type="match status" value="1"/>
</dbReference>
<dbReference type="RefSeq" id="WP_163284657.1">
    <property type="nucleotide sequence ID" value="NZ_JAAGVY010000011.1"/>
</dbReference>
<protein>
    <submittedName>
        <fullName evidence="2">N-acetylneuraminate synthase</fullName>
        <ecNumber evidence="2">2.5.1.56</ecNumber>
    </submittedName>
</protein>
<dbReference type="InterPro" id="IPR036732">
    <property type="entry name" value="AFP_Neu5c_C_sf"/>
</dbReference>
<dbReference type="InterPro" id="IPR020007">
    <property type="entry name" value="NeuB/NeuA"/>
</dbReference>
<dbReference type="GO" id="GO:0050462">
    <property type="term" value="F:N-acetylneuraminate synthase activity"/>
    <property type="evidence" value="ECO:0007669"/>
    <property type="project" value="UniProtKB-EC"/>
</dbReference>
<dbReference type="EC" id="2.5.1.56" evidence="2"/>
<proteinExistence type="predicted"/>
<dbReference type="SUPFAM" id="SSF51569">
    <property type="entry name" value="Aldolase"/>
    <property type="match status" value="1"/>
</dbReference>
<dbReference type="SMART" id="SM00858">
    <property type="entry name" value="SAF"/>
    <property type="match status" value="1"/>
</dbReference>
<dbReference type="InterPro" id="IPR013974">
    <property type="entry name" value="SAF"/>
</dbReference>
<reference evidence="2 3" key="1">
    <citation type="submission" date="2020-02" db="EMBL/GenBank/DDBJ databases">
        <title>Out from the shadows clarifying the taxonomy of the family Cryomorphaceae and related taxa by utilizing the GTDB taxonomic framework.</title>
        <authorList>
            <person name="Bowman J.P."/>
        </authorList>
    </citation>
    <scope>NUCLEOTIDE SEQUENCE [LARGE SCALE GENOMIC DNA]</scope>
    <source>
        <strain evidence="2 3">QSSC 1-22</strain>
    </source>
</reference>
<dbReference type="GO" id="GO:0016051">
    <property type="term" value="P:carbohydrate biosynthetic process"/>
    <property type="evidence" value="ECO:0007669"/>
    <property type="project" value="InterPro"/>
</dbReference>
<dbReference type="AlphaFoldDB" id="A0A7K3WQX0"/>
<accession>A0A7K3WQX0</accession>
<keyword evidence="2" id="KW-0808">Transferase</keyword>
<dbReference type="SUPFAM" id="SSF51269">
    <property type="entry name" value="AFP III-like domain"/>
    <property type="match status" value="1"/>
</dbReference>
<dbReference type="Pfam" id="PF03102">
    <property type="entry name" value="NeuB"/>
    <property type="match status" value="1"/>
</dbReference>
<dbReference type="InterPro" id="IPR013132">
    <property type="entry name" value="PseI/NeuA/B-like_N"/>
</dbReference>
<dbReference type="GO" id="GO:0047444">
    <property type="term" value="F:N-acylneuraminate-9-phosphate synthase activity"/>
    <property type="evidence" value="ECO:0007669"/>
    <property type="project" value="TreeGrafter"/>
</dbReference>
<dbReference type="Gene3D" id="3.90.1210.10">
    <property type="entry name" value="Antifreeze-like/N-acetylneuraminic acid synthase C-terminal domain"/>
    <property type="match status" value="1"/>
</dbReference>
<comment type="caution">
    <text evidence="2">The sequence shown here is derived from an EMBL/GenBank/DDBJ whole genome shotgun (WGS) entry which is preliminary data.</text>
</comment>
<keyword evidence="3" id="KW-1185">Reference proteome</keyword>
<evidence type="ECO:0000313" key="3">
    <source>
        <dbReference type="Proteomes" id="UP000486602"/>
    </source>
</evidence>
<dbReference type="Pfam" id="PF08666">
    <property type="entry name" value="SAF"/>
    <property type="match status" value="1"/>
</dbReference>
<dbReference type="InterPro" id="IPR006190">
    <property type="entry name" value="SAF_AFP_Neu5Ac"/>
</dbReference>
<dbReference type="InterPro" id="IPR057736">
    <property type="entry name" value="SAF_PseI/NeuA/NeuB"/>
</dbReference>
<dbReference type="PANTHER" id="PTHR42966:SF1">
    <property type="entry name" value="SIALIC ACID SYNTHASE"/>
    <property type="match status" value="1"/>
</dbReference>
<dbReference type="EMBL" id="JAAGVY010000011">
    <property type="protein sequence ID" value="NEN23431.1"/>
    <property type="molecule type" value="Genomic_DNA"/>
</dbReference>
<dbReference type="PANTHER" id="PTHR42966">
    <property type="entry name" value="N-ACETYLNEURAMINATE SYNTHASE"/>
    <property type="match status" value="1"/>
</dbReference>
<gene>
    <name evidence="2" type="primary">neuB</name>
    <name evidence="2" type="ORF">G3O08_07950</name>
</gene>